<proteinExistence type="predicted"/>
<evidence type="ECO:0000313" key="3">
    <source>
        <dbReference type="Proteomes" id="UP000015001"/>
    </source>
</evidence>
<dbReference type="AlphaFoldDB" id="S4NG28"/>
<dbReference type="EMBL" id="AOPY01001509">
    <property type="protein sequence ID" value="EPJ37319.1"/>
    <property type="molecule type" value="Genomic_DNA"/>
</dbReference>
<dbReference type="Proteomes" id="UP000015001">
    <property type="component" value="Unassembled WGS sequence"/>
</dbReference>
<organism evidence="2 3">
    <name type="scientific">Streptomyces afghaniensis 772</name>
    <dbReference type="NCBI Taxonomy" id="1283301"/>
    <lineage>
        <taxon>Bacteria</taxon>
        <taxon>Bacillati</taxon>
        <taxon>Actinomycetota</taxon>
        <taxon>Actinomycetes</taxon>
        <taxon>Kitasatosporales</taxon>
        <taxon>Streptomycetaceae</taxon>
        <taxon>Streptomyces</taxon>
    </lineage>
</organism>
<comment type="caution">
    <text evidence="2">The sequence shown here is derived from an EMBL/GenBank/DDBJ whole genome shotgun (WGS) entry which is preliminary data.</text>
</comment>
<reference evidence="2 3" key="1">
    <citation type="submission" date="2013-02" db="EMBL/GenBank/DDBJ databases">
        <title>Draft Genome Sequence of Streptomyces afghaniensis, Which Produces Compounds of the Julimycin B-Complex.</title>
        <authorList>
            <person name="Gruening B.A."/>
            <person name="Praeg A."/>
            <person name="Erxleben A."/>
            <person name="Guenther S."/>
            <person name="Fiedler H.-P."/>
            <person name="Goodfellow M."/>
            <person name="Mueller M."/>
        </authorList>
    </citation>
    <scope>NUCLEOTIDE SEQUENCE [LARGE SCALE GENOMIC DNA]</scope>
    <source>
        <strain evidence="2 3">772</strain>
    </source>
</reference>
<keyword evidence="3" id="KW-1185">Reference proteome</keyword>
<evidence type="ECO:0000256" key="1">
    <source>
        <dbReference type="SAM" id="MobiDB-lite"/>
    </source>
</evidence>
<dbReference type="HOGENOM" id="CLU_2977127_0_0_11"/>
<gene>
    <name evidence="2" type="ORF">STAFG_5630</name>
</gene>
<accession>S4NG28</accession>
<protein>
    <submittedName>
        <fullName evidence="2">Uncharacterized protein</fullName>
    </submittedName>
</protein>
<name>S4NG28_9ACTN</name>
<evidence type="ECO:0000313" key="2">
    <source>
        <dbReference type="EMBL" id="EPJ37319.1"/>
    </source>
</evidence>
<sequence length="58" mass="6343">MRGGGGPRGPRRRGQGDDLRTTAVRGIRETVGRYDLRPAVPPLRRALVSPVRGNVRPL</sequence>
<feature type="region of interest" description="Disordered" evidence="1">
    <location>
        <begin position="1"/>
        <end position="21"/>
    </location>
</feature>